<dbReference type="Gene3D" id="1.25.40.10">
    <property type="entry name" value="Tetratricopeptide repeat domain"/>
    <property type="match status" value="2"/>
</dbReference>
<gene>
    <name evidence="4" type="ORF">BU16DRAFT_261331</name>
</gene>
<dbReference type="Pfam" id="PF13374">
    <property type="entry name" value="TPR_10"/>
    <property type="match status" value="1"/>
</dbReference>
<keyword evidence="1" id="KW-0802">TPR repeat</keyword>
<accession>A0A6A6R330</accession>
<evidence type="ECO:0000256" key="1">
    <source>
        <dbReference type="PROSITE-ProRule" id="PRU00339"/>
    </source>
</evidence>
<evidence type="ECO:0000313" key="4">
    <source>
        <dbReference type="EMBL" id="KAF2499145.1"/>
    </source>
</evidence>
<organism evidence="4 5">
    <name type="scientific">Lophium mytilinum</name>
    <dbReference type="NCBI Taxonomy" id="390894"/>
    <lineage>
        <taxon>Eukaryota</taxon>
        <taxon>Fungi</taxon>
        <taxon>Dikarya</taxon>
        <taxon>Ascomycota</taxon>
        <taxon>Pezizomycotina</taxon>
        <taxon>Dothideomycetes</taxon>
        <taxon>Pleosporomycetidae</taxon>
        <taxon>Mytilinidiales</taxon>
        <taxon>Mytilinidiaceae</taxon>
        <taxon>Lophium</taxon>
    </lineage>
</organism>
<evidence type="ECO:0000259" key="3">
    <source>
        <dbReference type="Pfam" id="PF00931"/>
    </source>
</evidence>
<dbReference type="PROSITE" id="PS50005">
    <property type="entry name" value="TPR"/>
    <property type="match status" value="1"/>
</dbReference>
<reference evidence="4" key="1">
    <citation type="journal article" date="2020" name="Stud. Mycol.">
        <title>101 Dothideomycetes genomes: a test case for predicting lifestyles and emergence of pathogens.</title>
        <authorList>
            <person name="Haridas S."/>
            <person name="Albert R."/>
            <person name="Binder M."/>
            <person name="Bloem J."/>
            <person name="Labutti K."/>
            <person name="Salamov A."/>
            <person name="Andreopoulos B."/>
            <person name="Baker S."/>
            <person name="Barry K."/>
            <person name="Bills G."/>
            <person name="Bluhm B."/>
            <person name="Cannon C."/>
            <person name="Castanera R."/>
            <person name="Culley D."/>
            <person name="Daum C."/>
            <person name="Ezra D."/>
            <person name="Gonzalez J."/>
            <person name="Henrissat B."/>
            <person name="Kuo A."/>
            <person name="Liang C."/>
            <person name="Lipzen A."/>
            <person name="Lutzoni F."/>
            <person name="Magnuson J."/>
            <person name="Mondo S."/>
            <person name="Nolan M."/>
            <person name="Ohm R."/>
            <person name="Pangilinan J."/>
            <person name="Park H.-J."/>
            <person name="Ramirez L."/>
            <person name="Alfaro M."/>
            <person name="Sun H."/>
            <person name="Tritt A."/>
            <person name="Yoshinaga Y."/>
            <person name="Zwiers L.-H."/>
            <person name="Turgeon B."/>
            <person name="Goodwin S."/>
            <person name="Spatafora J."/>
            <person name="Crous P."/>
            <person name="Grigoriev I."/>
        </authorList>
    </citation>
    <scope>NUCLEOTIDE SEQUENCE</scope>
    <source>
        <strain evidence="4">CBS 269.34</strain>
    </source>
</reference>
<dbReference type="SUPFAM" id="SSF52540">
    <property type="entry name" value="P-loop containing nucleoside triphosphate hydrolases"/>
    <property type="match status" value="1"/>
</dbReference>
<dbReference type="PANTHER" id="PTHR46082">
    <property type="entry name" value="ATP/GTP-BINDING PROTEIN-RELATED"/>
    <property type="match status" value="1"/>
</dbReference>
<proteinExistence type="predicted"/>
<protein>
    <recommendedName>
        <fullName evidence="3">NB-ARC domain-containing protein</fullName>
    </recommendedName>
</protein>
<dbReference type="Gene3D" id="3.40.50.300">
    <property type="entry name" value="P-loop containing nucleotide triphosphate hydrolases"/>
    <property type="match status" value="1"/>
</dbReference>
<dbReference type="AlphaFoldDB" id="A0A6A6R330"/>
<feature type="compositionally biased region" description="Polar residues" evidence="2">
    <location>
        <begin position="1065"/>
        <end position="1074"/>
    </location>
</feature>
<dbReference type="InterPro" id="IPR019734">
    <property type="entry name" value="TPR_rpt"/>
</dbReference>
<dbReference type="SUPFAM" id="SSF48452">
    <property type="entry name" value="TPR-like"/>
    <property type="match status" value="3"/>
</dbReference>
<dbReference type="Pfam" id="PF13424">
    <property type="entry name" value="TPR_12"/>
    <property type="match status" value="1"/>
</dbReference>
<dbReference type="PANTHER" id="PTHR46082:SF6">
    <property type="entry name" value="AAA+ ATPASE DOMAIN-CONTAINING PROTEIN-RELATED"/>
    <property type="match status" value="1"/>
</dbReference>
<dbReference type="InterPro" id="IPR053137">
    <property type="entry name" value="NLR-like"/>
</dbReference>
<feature type="region of interest" description="Disordered" evidence="2">
    <location>
        <begin position="1028"/>
        <end position="1074"/>
    </location>
</feature>
<dbReference type="Proteomes" id="UP000799750">
    <property type="component" value="Unassembled WGS sequence"/>
</dbReference>
<name>A0A6A6R330_9PEZI</name>
<dbReference type="Pfam" id="PF00931">
    <property type="entry name" value="NB-ARC"/>
    <property type="match status" value="1"/>
</dbReference>
<dbReference type="EMBL" id="MU004184">
    <property type="protein sequence ID" value="KAF2499145.1"/>
    <property type="molecule type" value="Genomic_DNA"/>
</dbReference>
<dbReference type="GO" id="GO:0043531">
    <property type="term" value="F:ADP binding"/>
    <property type="evidence" value="ECO:0007669"/>
    <property type="project" value="InterPro"/>
</dbReference>
<dbReference type="InterPro" id="IPR011990">
    <property type="entry name" value="TPR-like_helical_dom_sf"/>
</dbReference>
<dbReference type="InterPro" id="IPR027417">
    <property type="entry name" value="P-loop_NTPase"/>
</dbReference>
<feature type="repeat" description="TPR" evidence="1">
    <location>
        <begin position="741"/>
        <end position="774"/>
    </location>
</feature>
<dbReference type="OrthoDB" id="1577640at2759"/>
<keyword evidence="5" id="KW-1185">Reference proteome</keyword>
<feature type="domain" description="NB-ARC" evidence="3">
    <location>
        <begin position="193"/>
        <end position="347"/>
    </location>
</feature>
<evidence type="ECO:0000256" key="2">
    <source>
        <dbReference type="SAM" id="MobiDB-lite"/>
    </source>
</evidence>
<sequence length="1074" mass="120168">MADPLSIAASVLAVVGAAGKVLAGLHYIAEQRQGPQIFKDLYSRVRDIDRILTTIQEPLKQARDEPATRTALVELQRNIDQVAGILKDIDTLISKVQSGDGTSEPSISTRKWMLKQTTFKTRMESLRNAEIKLQTSLSSAMFSQIFSGTATQPIVPTVRSPVWTVPYRQDPDFIDRPDILSKLEQLLANPASRAALVGFGGVGKSQLAIEYAFRVQEKSPHTSVFWVYTATAERFEGAYREIADKLDIKGRHQAGTDIKRLVSIALSDDSYGEWLMVVDNADDLTLFDRTDPSSESLADYIPQSRHGRVLVTSRNKAAATSIVGRHQDVINVDEMSQDEAMSLLKTKLAITFDEDDASELLTALGNVPLALSHAAGYINEHTPHVNILEYLRMFKESDGGDLGLLEGERNDNRRDRHSSNAIATTLQMSFRHVEKASPLAADILRLMCYFDRQYIPTELILDPFISGHDDNNNDDTAGQALKEGTERLRECSPSRMSGPRRTLNQRWHSFGTKLKKRREKPRISIARAHAIGTPNKTLNPTSQQTFQASEVYTGLSTLVSYSLISLTTDGVAYSMHRLVQLAGRKWSMSQPATTLWPLKAGVSISNAFQHAYFDIDFPRIRTILPHTQMVLQDSLTVLGPKPARNQERNAQKYWKVRAQVLCGLTDYHLYHNPNRVSESEIRESNEIFNTIYGSHHVDTLWARHTLGTAIARENPHLALETFRELLETLQKYKIDDKALEAAVYNCIGNFLSKTGEFEEAKQSYQKAIDRGAKEYSDQFLAARNFALCDRDLGNFTEAEHRLKSVIAELETTFPESMYDLLSCKSALVGVLVQQGEYALAEQLGRPTLESMESIVGPDHPGTFLLKYQLGICLFKLRRYEEAFALSQQCLLARELLYGPVAKRTLMTIRWQGRISEAMWNYADAEQAYLRVAEGYEQVYGVEHKRTVAARKWLGVFQLKLEARELCTVGSYAEAERLYARTAEAEKKKWDADDPVSLDTIKDLESVRAKIREQAGNSSQLTIEASMHNTEAAPQIKPVGEHTGQAAAEVGQPRSDVPTVPPQDIPDSSQGPSSP</sequence>
<evidence type="ECO:0000313" key="5">
    <source>
        <dbReference type="Proteomes" id="UP000799750"/>
    </source>
</evidence>
<dbReference type="SMART" id="SM00028">
    <property type="entry name" value="TPR"/>
    <property type="match status" value="2"/>
</dbReference>
<dbReference type="InterPro" id="IPR002182">
    <property type="entry name" value="NB-ARC"/>
</dbReference>